<dbReference type="Pfam" id="PF10979">
    <property type="entry name" value="DUF2786"/>
    <property type="match status" value="1"/>
</dbReference>
<protein>
    <submittedName>
        <fullName evidence="3">DUF2786 domain-containing protein</fullName>
    </submittedName>
</protein>
<dbReference type="EMBL" id="CP032568">
    <property type="protein sequence ID" value="AYF78834.1"/>
    <property type="molecule type" value="Genomic_DNA"/>
</dbReference>
<reference evidence="3 4" key="1">
    <citation type="submission" date="2018-09" db="EMBL/GenBank/DDBJ databases">
        <title>Nocardia yunnanensis sp. nov., an actinomycete isolated from a soil sample.</title>
        <authorList>
            <person name="Zhang J."/>
        </authorList>
    </citation>
    <scope>NUCLEOTIDE SEQUENCE [LARGE SCALE GENOMIC DNA]</scope>
    <source>
        <strain evidence="3 4">CFHS0054</strain>
    </source>
</reference>
<accession>A0A386ZNT3</accession>
<dbReference type="AlphaFoldDB" id="A0A386ZNT3"/>
<dbReference type="OrthoDB" id="3508128at2"/>
<evidence type="ECO:0000259" key="2">
    <source>
        <dbReference type="Pfam" id="PF23771"/>
    </source>
</evidence>
<sequence>MGETAGPEEIGSAILAAALEAVGDARAGERLAARVAGNGFTPALEQGVDLAGRQAITTAFEGGWLPADVWQAARRRVGEFAVAYLVDLMAAHVERFALDTVDETWRAQLVDLDATVWWEQSSPHLGQWARSQLLIASEAVTAVVEALALLFQLPRMELIRPLPGRARPARPAHHRVDEKALGRVRGLLAKAESTSFPEEAEALSAKAQELMTKYAIDRVLLEADTVADLPGARRLWLDTPYVDAKALLVDAVARANRCRAVFSAEWGFVTLVGDDPDLDAAELLITSLLVQATRAMIATGDTRNSARTRPFRKSFLIAYATRIGERLTRATADTIAKTPDREHLLPVLASHERRVETALATLFPSTKASRVSVPDAEGWHAGRAAADRAQLNS</sequence>
<dbReference type="Proteomes" id="UP000267164">
    <property type="component" value="Chromosome"/>
</dbReference>
<name>A0A386ZNT3_9NOCA</name>
<dbReference type="KEGG" id="nyu:D7D52_08200"/>
<gene>
    <name evidence="3" type="ORF">D7D52_08200</name>
</gene>
<proteinExistence type="predicted"/>
<evidence type="ECO:0000259" key="1">
    <source>
        <dbReference type="Pfam" id="PF10979"/>
    </source>
</evidence>
<evidence type="ECO:0000313" key="3">
    <source>
        <dbReference type="EMBL" id="AYF78834.1"/>
    </source>
</evidence>
<feature type="domain" description="DUF2786" evidence="1">
    <location>
        <begin position="179"/>
        <end position="218"/>
    </location>
</feature>
<dbReference type="Pfam" id="PF23771">
    <property type="entry name" value="DUF7168"/>
    <property type="match status" value="1"/>
</dbReference>
<dbReference type="InterPro" id="IPR024498">
    <property type="entry name" value="DUF2786"/>
</dbReference>
<keyword evidence="4" id="KW-1185">Reference proteome</keyword>
<feature type="domain" description="DUF7168" evidence="2">
    <location>
        <begin position="246"/>
        <end position="333"/>
    </location>
</feature>
<organism evidence="3 4">
    <name type="scientific">Nocardia yunnanensis</name>
    <dbReference type="NCBI Taxonomy" id="2382165"/>
    <lineage>
        <taxon>Bacteria</taxon>
        <taxon>Bacillati</taxon>
        <taxon>Actinomycetota</taxon>
        <taxon>Actinomycetes</taxon>
        <taxon>Mycobacteriales</taxon>
        <taxon>Nocardiaceae</taxon>
        <taxon>Nocardia</taxon>
    </lineage>
</organism>
<evidence type="ECO:0000313" key="4">
    <source>
        <dbReference type="Proteomes" id="UP000267164"/>
    </source>
</evidence>
<dbReference type="InterPro" id="IPR055592">
    <property type="entry name" value="DUF7168"/>
</dbReference>